<protein>
    <submittedName>
        <fullName evidence="1">Uncharacterized protein</fullName>
    </submittedName>
</protein>
<evidence type="ECO:0000313" key="2">
    <source>
        <dbReference type="Proteomes" id="UP000798662"/>
    </source>
</evidence>
<comment type="caution">
    <text evidence="1">The sequence shown here is derived from an EMBL/GenBank/DDBJ whole genome shotgun (WGS) entry which is preliminary data.</text>
</comment>
<gene>
    <name evidence="1" type="ORF">I4F81_011342</name>
</gene>
<accession>A0ACC3CF77</accession>
<dbReference type="Proteomes" id="UP000798662">
    <property type="component" value="Chromosome 3"/>
</dbReference>
<name>A0ACC3CF77_PYRYE</name>
<sequence>MVPPGSPSGIRNPQEDVWVVDSACTHHKAAGKGNFNVTDAGRDDPVTLAAGETVAADGLGTATLFADGAKVPVNMTLNDAFHVPGMKENLVSVGMVDDAGGAVLFAKGAFYVYGDADVPAVPDVLAKAHAVSKKTNGQP</sequence>
<dbReference type="EMBL" id="CM020620">
    <property type="protein sequence ID" value="KAK1868860.1"/>
    <property type="molecule type" value="Genomic_DNA"/>
</dbReference>
<evidence type="ECO:0000313" key="1">
    <source>
        <dbReference type="EMBL" id="KAK1868860.1"/>
    </source>
</evidence>
<keyword evidence="2" id="KW-1185">Reference proteome</keyword>
<proteinExistence type="predicted"/>
<reference evidence="1" key="1">
    <citation type="submission" date="2019-11" db="EMBL/GenBank/DDBJ databases">
        <title>Nori genome reveals adaptations in red seaweeds to the harsh intertidal environment.</title>
        <authorList>
            <person name="Wang D."/>
            <person name="Mao Y."/>
        </authorList>
    </citation>
    <scope>NUCLEOTIDE SEQUENCE</scope>
    <source>
        <tissue evidence="1">Gametophyte</tissue>
    </source>
</reference>
<organism evidence="1 2">
    <name type="scientific">Pyropia yezoensis</name>
    <name type="common">Susabi-nori</name>
    <name type="synonym">Porphyra yezoensis</name>
    <dbReference type="NCBI Taxonomy" id="2788"/>
    <lineage>
        <taxon>Eukaryota</taxon>
        <taxon>Rhodophyta</taxon>
        <taxon>Bangiophyceae</taxon>
        <taxon>Bangiales</taxon>
        <taxon>Bangiaceae</taxon>
        <taxon>Pyropia</taxon>
    </lineage>
</organism>